<reference evidence="6 7" key="1">
    <citation type="submission" date="2016-10" db="EMBL/GenBank/DDBJ databases">
        <authorList>
            <person name="de Groot N.N."/>
        </authorList>
    </citation>
    <scope>NUCLEOTIDE SEQUENCE [LARGE SCALE GENOMIC DNA]</scope>
    <source>
        <strain evidence="6 7">L 420-91</strain>
    </source>
</reference>
<keyword evidence="4" id="KW-0472">Membrane</keyword>
<keyword evidence="3" id="KW-1133">Transmembrane helix</keyword>
<dbReference type="AlphaFoldDB" id="A0A1G7YRS6"/>
<dbReference type="RefSeq" id="WP_236781889.1">
    <property type="nucleotide sequence ID" value="NZ_CP080764.1"/>
</dbReference>
<evidence type="ECO:0000259" key="5">
    <source>
        <dbReference type="Pfam" id="PF06803"/>
    </source>
</evidence>
<evidence type="ECO:0000256" key="2">
    <source>
        <dbReference type="ARBA" id="ARBA00022692"/>
    </source>
</evidence>
<keyword evidence="2" id="KW-0812">Transmembrane</keyword>
<evidence type="ECO:0000256" key="1">
    <source>
        <dbReference type="ARBA" id="ARBA00004127"/>
    </source>
</evidence>
<evidence type="ECO:0000313" key="6">
    <source>
        <dbReference type="EMBL" id="SDG98889.1"/>
    </source>
</evidence>
<proteinExistence type="predicted"/>
<dbReference type="Proteomes" id="UP000198956">
    <property type="component" value="Unassembled WGS sequence"/>
</dbReference>
<feature type="domain" description="DUF1232" evidence="5">
    <location>
        <begin position="256"/>
        <end position="289"/>
    </location>
</feature>
<dbReference type="EMBL" id="FNDE01000007">
    <property type="protein sequence ID" value="SDG98889.1"/>
    <property type="molecule type" value="Genomic_DNA"/>
</dbReference>
<name>A0A1G7YRS6_ANETH</name>
<gene>
    <name evidence="6" type="ORF">SAMN04489735_1007119</name>
</gene>
<dbReference type="GO" id="GO:0012505">
    <property type="term" value="C:endomembrane system"/>
    <property type="evidence" value="ECO:0007669"/>
    <property type="project" value="UniProtKB-SubCell"/>
</dbReference>
<dbReference type="GeneID" id="97143527"/>
<dbReference type="Pfam" id="PF06803">
    <property type="entry name" value="DUF1232"/>
    <property type="match status" value="1"/>
</dbReference>
<evidence type="ECO:0000256" key="3">
    <source>
        <dbReference type="ARBA" id="ARBA00022989"/>
    </source>
</evidence>
<accession>A0A1G7YRS6</accession>
<comment type="subcellular location">
    <subcellularLocation>
        <location evidence="1">Endomembrane system</location>
        <topology evidence="1">Multi-pass membrane protein</topology>
    </subcellularLocation>
</comment>
<sequence>MKINEQILNAVVVPRLNQLLSNMYINSFHSYEGYAVVNAQVRTRGEWLPVLYTLKLDAFRFDLSGRYVSFIYTEDVQREKVSLTQKLSHETEMFLAKNVTGKTLLMNALGNKREVHVSDNRVTIQLAPLVNMYPVLQDIKVDKLIFEEGVLHLEITVPPELAPEALEFDWMKSMEEVEPSSESGETEVHTGGELIVLNREHERYYDQLRGRIEKYMREKIGDTRAEKIAPYLLLAPDLFVLLARLAKDRRVPLRSKSIALAALVYFMSPLDIIPEFIAGPGGFIDDIIFAVLALNKMLVDVDEEIIHEHWNGDKNVVGIIRDVLSKADSLVGKSRFEMIKNVLKKRK</sequence>
<evidence type="ECO:0000313" key="7">
    <source>
        <dbReference type="Proteomes" id="UP000198956"/>
    </source>
</evidence>
<dbReference type="InterPro" id="IPR010652">
    <property type="entry name" value="DUF1232"/>
</dbReference>
<organism evidence="6 7">
    <name type="scientific">Aneurinibacillus thermoaerophilus</name>
    <dbReference type="NCBI Taxonomy" id="143495"/>
    <lineage>
        <taxon>Bacteria</taxon>
        <taxon>Bacillati</taxon>
        <taxon>Bacillota</taxon>
        <taxon>Bacilli</taxon>
        <taxon>Bacillales</taxon>
        <taxon>Paenibacillaceae</taxon>
        <taxon>Aneurinibacillus group</taxon>
        <taxon>Aneurinibacillus</taxon>
    </lineage>
</organism>
<protein>
    <submittedName>
        <fullName evidence="6">Uncharacterized membrane protein YkvA, DUF1232 family</fullName>
    </submittedName>
</protein>
<evidence type="ECO:0000256" key="4">
    <source>
        <dbReference type="ARBA" id="ARBA00023136"/>
    </source>
</evidence>